<comment type="caution">
    <text evidence="9">The sequence shown here is derived from an EMBL/GenBank/DDBJ whole genome shotgun (WGS) entry which is preliminary data.</text>
</comment>
<evidence type="ECO:0000256" key="7">
    <source>
        <dbReference type="RuleBase" id="RU003879"/>
    </source>
</evidence>
<organism evidence="9 10">
    <name type="scientific">Zhongshania marina</name>
    <dbReference type="NCBI Taxonomy" id="2304603"/>
    <lineage>
        <taxon>Bacteria</taxon>
        <taxon>Pseudomonadati</taxon>
        <taxon>Pseudomonadota</taxon>
        <taxon>Gammaproteobacteria</taxon>
        <taxon>Cellvibrionales</taxon>
        <taxon>Spongiibacteraceae</taxon>
        <taxon>Zhongshania</taxon>
    </lineage>
</organism>
<evidence type="ECO:0000256" key="4">
    <source>
        <dbReference type="ARBA" id="ARBA00022692"/>
    </source>
</evidence>
<protein>
    <submittedName>
        <fullName evidence="9">Biopolymer transporter ExbD</fullName>
    </submittedName>
</protein>
<evidence type="ECO:0000256" key="6">
    <source>
        <dbReference type="ARBA" id="ARBA00023136"/>
    </source>
</evidence>
<comment type="similarity">
    <text evidence="2 7">Belongs to the ExbD/TolR family.</text>
</comment>
<dbReference type="GO" id="GO:0005886">
    <property type="term" value="C:plasma membrane"/>
    <property type="evidence" value="ECO:0007669"/>
    <property type="project" value="UniProtKB-SubCell"/>
</dbReference>
<dbReference type="AlphaFoldDB" id="A0A2S4HH32"/>
<reference evidence="9" key="1">
    <citation type="submission" date="2018-01" db="EMBL/GenBank/DDBJ databases">
        <authorList>
            <person name="Yu X.-D."/>
        </authorList>
    </citation>
    <scope>NUCLEOTIDE SEQUENCE</scope>
    <source>
        <strain evidence="9">ZX-21</strain>
    </source>
</reference>
<dbReference type="GO" id="GO:0022857">
    <property type="term" value="F:transmembrane transporter activity"/>
    <property type="evidence" value="ECO:0007669"/>
    <property type="project" value="InterPro"/>
</dbReference>
<keyword evidence="4 7" id="KW-0812">Transmembrane</keyword>
<dbReference type="RefSeq" id="WP_103683890.1">
    <property type="nucleotide sequence ID" value="NZ_PQGG01000018.1"/>
</dbReference>
<evidence type="ECO:0000256" key="3">
    <source>
        <dbReference type="ARBA" id="ARBA00022475"/>
    </source>
</evidence>
<evidence type="ECO:0000256" key="1">
    <source>
        <dbReference type="ARBA" id="ARBA00004162"/>
    </source>
</evidence>
<dbReference type="Pfam" id="PF02472">
    <property type="entry name" value="ExbD"/>
    <property type="match status" value="1"/>
</dbReference>
<evidence type="ECO:0000256" key="5">
    <source>
        <dbReference type="ARBA" id="ARBA00022989"/>
    </source>
</evidence>
<feature type="transmembrane region" description="Helical" evidence="8">
    <location>
        <begin position="21"/>
        <end position="41"/>
    </location>
</feature>
<keyword evidence="3" id="KW-1003">Cell membrane</keyword>
<keyword evidence="7" id="KW-0813">Transport</keyword>
<name>A0A2S4HH32_9GAMM</name>
<accession>A0A2S4HH32</accession>
<comment type="subcellular location">
    <subcellularLocation>
        <location evidence="1">Cell membrane</location>
        <topology evidence="1">Single-pass membrane protein</topology>
    </subcellularLocation>
    <subcellularLocation>
        <location evidence="7">Cell membrane</location>
        <topology evidence="7">Single-pass type II membrane protein</topology>
    </subcellularLocation>
</comment>
<dbReference type="GO" id="GO:0015031">
    <property type="term" value="P:protein transport"/>
    <property type="evidence" value="ECO:0007669"/>
    <property type="project" value="UniProtKB-KW"/>
</dbReference>
<evidence type="ECO:0000256" key="2">
    <source>
        <dbReference type="ARBA" id="ARBA00005811"/>
    </source>
</evidence>
<keyword evidence="6 8" id="KW-0472">Membrane</keyword>
<dbReference type="OrthoDB" id="5294637at2"/>
<proteinExistence type="inferred from homology"/>
<evidence type="ECO:0000256" key="8">
    <source>
        <dbReference type="SAM" id="Phobius"/>
    </source>
</evidence>
<keyword evidence="5 8" id="KW-1133">Transmembrane helix</keyword>
<sequence>MSYSASERRIIRKIKQSKRQVSINVVSLIDIFAILVFYLLVNALVVEVIPEYQNLKLPDSISKDKAKRTVAVAISDHSILVDDHVVMSVDEALLVNERTLQSLAQVLSSRQKDDEKPLIDGEPEILDVNIVADYKTPYELLKKVLATCVDAKFGKVSLAVRALEQGASL</sequence>
<dbReference type="InterPro" id="IPR003400">
    <property type="entry name" value="ExbD"/>
</dbReference>
<evidence type="ECO:0000313" key="9">
    <source>
        <dbReference type="EMBL" id="POP53283.1"/>
    </source>
</evidence>
<dbReference type="EMBL" id="PQGG01000018">
    <property type="protein sequence ID" value="POP53283.1"/>
    <property type="molecule type" value="Genomic_DNA"/>
</dbReference>
<dbReference type="Proteomes" id="UP000237222">
    <property type="component" value="Unassembled WGS sequence"/>
</dbReference>
<gene>
    <name evidence="9" type="ORF">C0068_07585</name>
</gene>
<keyword evidence="7" id="KW-0653">Protein transport</keyword>
<evidence type="ECO:0000313" key="10">
    <source>
        <dbReference type="Proteomes" id="UP000237222"/>
    </source>
</evidence>